<keyword evidence="4" id="KW-1185">Reference proteome</keyword>
<dbReference type="Proteomes" id="UP000812966">
    <property type="component" value="Unassembled WGS sequence"/>
</dbReference>
<comment type="caution">
    <text evidence="3">The sequence shown here is derived from an EMBL/GenBank/DDBJ whole genome shotgun (WGS) entry which is preliminary data.</text>
</comment>
<evidence type="ECO:0000256" key="2">
    <source>
        <dbReference type="SAM" id="Phobius"/>
    </source>
</evidence>
<accession>A0A8K0JV86</accession>
<proteinExistence type="predicted"/>
<organism evidence="3 4">
    <name type="scientific">Filobasidium floriforme</name>
    <dbReference type="NCBI Taxonomy" id="5210"/>
    <lineage>
        <taxon>Eukaryota</taxon>
        <taxon>Fungi</taxon>
        <taxon>Dikarya</taxon>
        <taxon>Basidiomycota</taxon>
        <taxon>Agaricomycotina</taxon>
        <taxon>Tremellomycetes</taxon>
        <taxon>Filobasidiales</taxon>
        <taxon>Filobasidiaceae</taxon>
        <taxon>Filobasidium</taxon>
    </lineage>
</organism>
<gene>
    <name evidence="3" type="ORF">FFLO_01057</name>
</gene>
<keyword evidence="2" id="KW-0472">Membrane</keyword>
<reference evidence="3" key="1">
    <citation type="submission" date="2020-04" db="EMBL/GenBank/DDBJ databases">
        <title>Analysis of mating type loci in Filobasidium floriforme.</title>
        <authorList>
            <person name="Nowrousian M."/>
        </authorList>
    </citation>
    <scope>NUCLEOTIDE SEQUENCE</scope>
    <source>
        <strain evidence="3">CBS 6242</strain>
    </source>
</reference>
<feature type="compositionally biased region" description="Polar residues" evidence="1">
    <location>
        <begin position="50"/>
        <end position="61"/>
    </location>
</feature>
<dbReference type="EMBL" id="JABELV010000014">
    <property type="protein sequence ID" value="KAG7570963.1"/>
    <property type="molecule type" value="Genomic_DNA"/>
</dbReference>
<evidence type="ECO:0000313" key="3">
    <source>
        <dbReference type="EMBL" id="KAG7570963.1"/>
    </source>
</evidence>
<keyword evidence="2" id="KW-0812">Transmembrane</keyword>
<name>A0A8K0JV86_9TREE</name>
<feature type="transmembrane region" description="Helical" evidence="2">
    <location>
        <begin position="99"/>
        <end position="123"/>
    </location>
</feature>
<keyword evidence="2" id="KW-1133">Transmembrane helix</keyword>
<feature type="region of interest" description="Disordered" evidence="1">
    <location>
        <begin position="1"/>
        <end position="91"/>
    </location>
</feature>
<evidence type="ECO:0000313" key="4">
    <source>
        <dbReference type="Proteomes" id="UP000812966"/>
    </source>
</evidence>
<dbReference type="AlphaFoldDB" id="A0A8K0JV86"/>
<protein>
    <submittedName>
        <fullName evidence="3">Uncharacterized protein</fullName>
    </submittedName>
</protein>
<sequence>MNGQQFQTPDGPAPYESYSYQGYDQTAYHPQEQTIQMNERQEYPPPTLPYPSQSGNSSNPSAPAYSDPSPQLYTDYAYDQEKQKQQKVPFRRQRISKKCWWCIGIAGVIVLAAVIAIAVALGLRENNDEWKKNNP</sequence>
<evidence type="ECO:0000256" key="1">
    <source>
        <dbReference type="SAM" id="MobiDB-lite"/>
    </source>
</evidence>